<comment type="caution">
    <text evidence="2">The sequence shown here is derived from an EMBL/GenBank/DDBJ whole genome shotgun (WGS) entry which is preliminary data.</text>
</comment>
<organism evidence="2 3">
    <name type="scientific">Lojkania enalia</name>
    <dbReference type="NCBI Taxonomy" id="147567"/>
    <lineage>
        <taxon>Eukaryota</taxon>
        <taxon>Fungi</taxon>
        <taxon>Dikarya</taxon>
        <taxon>Ascomycota</taxon>
        <taxon>Pezizomycotina</taxon>
        <taxon>Dothideomycetes</taxon>
        <taxon>Pleosporomycetidae</taxon>
        <taxon>Pleosporales</taxon>
        <taxon>Pleosporales incertae sedis</taxon>
        <taxon>Lojkania</taxon>
    </lineage>
</organism>
<dbReference type="Proteomes" id="UP000800093">
    <property type="component" value="Unassembled WGS sequence"/>
</dbReference>
<keyword evidence="1" id="KW-1133">Transmembrane helix</keyword>
<evidence type="ECO:0000256" key="1">
    <source>
        <dbReference type="SAM" id="Phobius"/>
    </source>
</evidence>
<keyword evidence="3" id="KW-1185">Reference proteome</keyword>
<feature type="transmembrane region" description="Helical" evidence="1">
    <location>
        <begin position="14"/>
        <end position="35"/>
    </location>
</feature>
<keyword evidence="1" id="KW-0812">Transmembrane</keyword>
<accession>A0A9P4K4D7</accession>
<dbReference type="AlphaFoldDB" id="A0A9P4K4D7"/>
<evidence type="ECO:0000313" key="3">
    <source>
        <dbReference type="Proteomes" id="UP000800093"/>
    </source>
</evidence>
<name>A0A9P4K4D7_9PLEO</name>
<sequence length="105" mass="11628">MTALVGPRIGKEFLAHPLLLVWGFSLMLVAAAARLRKSFFFMAAMHDGEGDGWLMLCACLERLNIAEDCFWGVELSWQRVVRVFAGAGSKGLSVSENHLMRVFPA</sequence>
<protein>
    <submittedName>
        <fullName evidence="2">Uncharacterized protein</fullName>
    </submittedName>
</protein>
<keyword evidence="1" id="KW-0472">Membrane</keyword>
<proteinExistence type="predicted"/>
<dbReference type="EMBL" id="ML986641">
    <property type="protein sequence ID" value="KAF2262387.1"/>
    <property type="molecule type" value="Genomic_DNA"/>
</dbReference>
<evidence type="ECO:0000313" key="2">
    <source>
        <dbReference type="EMBL" id="KAF2262387.1"/>
    </source>
</evidence>
<gene>
    <name evidence="2" type="ORF">CC78DRAFT_534878</name>
</gene>
<reference evidence="3" key="1">
    <citation type="journal article" date="2020" name="Stud. Mycol.">
        <title>101 Dothideomycetes genomes: A test case for predicting lifestyles and emergence of pathogens.</title>
        <authorList>
            <person name="Haridas S."/>
            <person name="Albert R."/>
            <person name="Binder M."/>
            <person name="Bloem J."/>
            <person name="LaButti K."/>
            <person name="Salamov A."/>
            <person name="Andreopoulos B."/>
            <person name="Baker S."/>
            <person name="Barry K."/>
            <person name="Bills G."/>
            <person name="Bluhm B."/>
            <person name="Cannon C."/>
            <person name="Castanera R."/>
            <person name="Culley D."/>
            <person name="Daum C."/>
            <person name="Ezra D."/>
            <person name="Gonzalez J."/>
            <person name="Henrissat B."/>
            <person name="Kuo A."/>
            <person name="Liang C."/>
            <person name="Lipzen A."/>
            <person name="Lutzoni F."/>
            <person name="Magnuson J."/>
            <person name="Mondo S."/>
            <person name="Nolan M."/>
            <person name="Ohm R."/>
            <person name="Pangilinan J."/>
            <person name="Park H.-J."/>
            <person name="Ramirez L."/>
            <person name="Alfaro M."/>
            <person name="Sun H."/>
            <person name="Tritt A."/>
            <person name="Yoshinaga Y."/>
            <person name="Zwiers L.-H."/>
            <person name="Turgeon B."/>
            <person name="Goodwin S."/>
            <person name="Spatafora J."/>
            <person name="Crous P."/>
            <person name="Grigoriev I."/>
        </authorList>
    </citation>
    <scope>NUCLEOTIDE SEQUENCE [LARGE SCALE GENOMIC DNA]</scope>
    <source>
        <strain evidence="3">CBS 304.66</strain>
    </source>
</reference>